<dbReference type="InterPro" id="IPR036864">
    <property type="entry name" value="Zn2-C6_fun-type_DNA-bd_sf"/>
</dbReference>
<dbReference type="Pfam" id="PF00172">
    <property type="entry name" value="Zn_clus"/>
    <property type="match status" value="1"/>
</dbReference>
<accession>A0ABR1YHI9</accession>
<dbReference type="SMART" id="SM00906">
    <property type="entry name" value="Fungal_trans"/>
    <property type="match status" value="1"/>
</dbReference>
<dbReference type="EMBL" id="JBBWRZ010000008">
    <property type="protein sequence ID" value="KAK8230345.1"/>
    <property type="molecule type" value="Genomic_DNA"/>
</dbReference>
<sequence length="675" mass="75891">MGPPPSSSAKVAIPPLRHRVHTPPAATDKKRTAKACAECRSRKIKCSGRQPTCDHCDQLQLPCVYNDGKRERHKKGLERGDRMLQLLRDLSTSVHLPADMRSRIKALESEVGCQGGNLSESSNKRPRSRSPGIEQTQNAEALVSADVGSQQSVDLVGEDLNQTEQTRATGFIGKVSDVAWAQRLAHVQNSHTVDECEGQNARGKAGDSERAKKDRLEAGRRRHAPGNRPKDKVSDYNYHVDSEDVLLLSNVDKDELPPAEMATNMCESYMENVQCMFPALSKSDFMGQFQMYLGSHNPESLPAKWRAILNLVFAIGARFSHLAEAPWRGDDRDHLIYYTRARHLGFNGETLLEHPDIQGIQVLALISFYYLAIGQVSRAWVMVGSACRHAVALGLHLRSETPSLPPAQKEKRVRVWWSLYRLDHVLCEITGRPPAINHLFASVPVPDPVEEDNVSPALHRMNLDDQDGKPTSGLQDVSCFRHHILLAIIAQKVIVKLYSAATVTESWETARNAIIALSEELDQWYRNLPSHYQFCFSTSPATHRERTLLGFSFYSTKILLNRPCLCRIDLRIKNIGPDSKVVNNERSRECVRAARSMADLLPGDDPDVLWLYRNGPWWCIVHHLMQAITVFMLELAFELYHMTEPKADRDSILAVLKKLIQVLEKMSDMGNATAR</sequence>
<dbReference type="PANTHER" id="PTHR47654:SF5">
    <property type="entry name" value="TRANSCRIPTION FACTOR DOMAIN-CONTAINING PROTEIN"/>
    <property type="match status" value="1"/>
</dbReference>
<feature type="region of interest" description="Disordered" evidence="3">
    <location>
        <begin position="112"/>
        <end position="145"/>
    </location>
</feature>
<evidence type="ECO:0000256" key="3">
    <source>
        <dbReference type="SAM" id="MobiDB-lite"/>
    </source>
</evidence>
<gene>
    <name evidence="5" type="ORF">HDK90DRAFT_417629</name>
</gene>
<feature type="region of interest" description="Disordered" evidence="3">
    <location>
        <begin position="191"/>
        <end position="235"/>
    </location>
</feature>
<evidence type="ECO:0000313" key="5">
    <source>
        <dbReference type="EMBL" id="KAK8230345.1"/>
    </source>
</evidence>
<evidence type="ECO:0000313" key="6">
    <source>
        <dbReference type="Proteomes" id="UP001492380"/>
    </source>
</evidence>
<organism evidence="5 6">
    <name type="scientific">Phyllosticta capitalensis</name>
    <dbReference type="NCBI Taxonomy" id="121624"/>
    <lineage>
        <taxon>Eukaryota</taxon>
        <taxon>Fungi</taxon>
        <taxon>Dikarya</taxon>
        <taxon>Ascomycota</taxon>
        <taxon>Pezizomycotina</taxon>
        <taxon>Dothideomycetes</taxon>
        <taxon>Dothideomycetes incertae sedis</taxon>
        <taxon>Botryosphaeriales</taxon>
        <taxon>Phyllostictaceae</taxon>
        <taxon>Phyllosticta</taxon>
    </lineage>
</organism>
<dbReference type="InterPro" id="IPR007219">
    <property type="entry name" value="XnlR_reg_dom"/>
</dbReference>
<dbReference type="CDD" id="cd12148">
    <property type="entry name" value="fungal_TF_MHR"/>
    <property type="match status" value="1"/>
</dbReference>
<dbReference type="PANTHER" id="PTHR47654">
    <property type="entry name" value="ZN(II)2CYS6 TRANSCRIPTION FACTOR (EUROFUNG)-RELATED"/>
    <property type="match status" value="1"/>
</dbReference>
<feature type="compositionally biased region" description="Basic and acidic residues" evidence="3">
    <location>
        <begin position="204"/>
        <end position="219"/>
    </location>
</feature>
<feature type="region of interest" description="Disordered" evidence="3">
    <location>
        <begin position="1"/>
        <end position="28"/>
    </location>
</feature>
<feature type="non-terminal residue" evidence="5">
    <location>
        <position position="675"/>
    </location>
</feature>
<dbReference type="Gene3D" id="4.10.240.10">
    <property type="entry name" value="Zn(2)-C6 fungal-type DNA-binding domain"/>
    <property type="match status" value="1"/>
</dbReference>
<reference evidence="5 6" key="1">
    <citation type="submission" date="2024-04" db="EMBL/GenBank/DDBJ databases">
        <title>Phyllosticta paracitricarpa is synonymous to the EU quarantine fungus P. citricarpa based on phylogenomic analyses.</title>
        <authorList>
            <consortium name="Lawrence Berkeley National Laboratory"/>
            <person name="Van Ingen-Buijs V.A."/>
            <person name="Van Westerhoven A.C."/>
            <person name="Haridas S."/>
            <person name="Skiadas P."/>
            <person name="Martin F."/>
            <person name="Groenewald J.Z."/>
            <person name="Crous P.W."/>
            <person name="Seidl M.F."/>
        </authorList>
    </citation>
    <scope>NUCLEOTIDE SEQUENCE [LARGE SCALE GENOMIC DNA]</scope>
    <source>
        <strain evidence="5 6">CBS 123374</strain>
    </source>
</reference>
<keyword evidence="1" id="KW-0479">Metal-binding</keyword>
<comment type="caution">
    <text evidence="5">The sequence shown here is derived from an EMBL/GenBank/DDBJ whole genome shotgun (WGS) entry which is preliminary data.</text>
</comment>
<keyword evidence="6" id="KW-1185">Reference proteome</keyword>
<protein>
    <submittedName>
        <fullName evidence="5">Fungal-specific transcription factor domain-containing protein</fullName>
    </submittedName>
</protein>
<dbReference type="Proteomes" id="UP001492380">
    <property type="component" value="Unassembled WGS sequence"/>
</dbReference>
<dbReference type="SMART" id="SM00066">
    <property type="entry name" value="GAL4"/>
    <property type="match status" value="1"/>
</dbReference>
<dbReference type="InterPro" id="IPR053230">
    <property type="entry name" value="Trans_reg_galc"/>
</dbReference>
<feature type="domain" description="Zn(2)-C6 fungal-type" evidence="4">
    <location>
        <begin position="35"/>
        <end position="65"/>
    </location>
</feature>
<evidence type="ECO:0000259" key="4">
    <source>
        <dbReference type="PROSITE" id="PS50048"/>
    </source>
</evidence>
<dbReference type="PROSITE" id="PS00463">
    <property type="entry name" value="ZN2_CY6_FUNGAL_1"/>
    <property type="match status" value="1"/>
</dbReference>
<name>A0ABR1YHI9_9PEZI</name>
<dbReference type="InterPro" id="IPR001138">
    <property type="entry name" value="Zn2Cys6_DnaBD"/>
</dbReference>
<dbReference type="PROSITE" id="PS50048">
    <property type="entry name" value="ZN2_CY6_FUNGAL_2"/>
    <property type="match status" value="1"/>
</dbReference>
<evidence type="ECO:0000256" key="2">
    <source>
        <dbReference type="ARBA" id="ARBA00023242"/>
    </source>
</evidence>
<dbReference type="Pfam" id="PF04082">
    <property type="entry name" value="Fungal_trans"/>
    <property type="match status" value="1"/>
</dbReference>
<dbReference type="CDD" id="cd00067">
    <property type="entry name" value="GAL4"/>
    <property type="match status" value="1"/>
</dbReference>
<keyword evidence="2" id="KW-0539">Nucleus</keyword>
<dbReference type="SUPFAM" id="SSF57701">
    <property type="entry name" value="Zn2/Cys6 DNA-binding domain"/>
    <property type="match status" value="1"/>
</dbReference>
<evidence type="ECO:0000256" key="1">
    <source>
        <dbReference type="ARBA" id="ARBA00022723"/>
    </source>
</evidence>
<proteinExistence type="predicted"/>